<comment type="caution">
    <text evidence="2">The sequence shown here is derived from an EMBL/GenBank/DDBJ whole genome shotgun (WGS) entry which is preliminary data.</text>
</comment>
<name>A0A545V843_9HYPO</name>
<feature type="region of interest" description="Disordered" evidence="1">
    <location>
        <begin position="72"/>
        <end position="103"/>
    </location>
</feature>
<protein>
    <submittedName>
        <fullName evidence="2">Uncharacterized protein</fullName>
    </submittedName>
</protein>
<reference evidence="2 3" key="1">
    <citation type="journal article" date="2019" name="Appl. Microbiol. Biotechnol.">
        <title>Genome sequence of Isaria javanica and comparative genome analysis insights into family S53 peptidase evolution in fungal entomopathogens.</title>
        <authorList>
            <person name="Lin R."/>
            <person name="Zhang X."/>
            <person name="Xin B."/>
            <person name="Zou M."/>
            <person name="Gao Y."/>
            <person name="Qin F."/>
            <person name="Hu Q."/>
            <person name="Xie B."/>
            <person name="Cheng X."/>
        </authorList>
    </citation>
    <scope>NUCLEOTIDE SEQUENCE [LARGE SCALE GENOMIC DNA]</scope>
    <source>
        <strain evidence="2 3">IJ1G</strain>
    </source>
</reference>
<dbReference type="EMBL" id="SPUK01000004">
    <property type="protein sequence ID" value="TQV97886.1"/>
    <property type="molecule type" value="Genomic_DNA"/>
</dbReference>
<gene>
    <name evidence="2" type="ORF">IF1G_03629</name>
</gene>
<sequence length="103" mass="11199">MSGAKKTSVGRHKFMHTGRINWRECGQQSDRLAAFGSPPSLCYTAPIAGLLRPGPTKWKPWQLIVESKSRKGRYGAFPGAGRPPLMQAPTGTVFPKSSQSPSM</sequence>
<evidence type="ECO:0000313" key="3">
    <source>
        <dbReference type="Proteomes" id="UP000315783"/>
    </source>
</evidence>
<evidence type="ECO:0000313" key="2">
    <source>
        <dbReference type="EMBL" id="TQV97886.1"/>
    </source>
</evidence>
<dbReference type="Proteomes" id="UP000315783">
    <property type="component" value="Unassembled WGS sequence"/>
</dbReference>
<dbReference type="AlphaFoldDB" id="A0A545V843"/>
<organism evidence="2 3">
    <name type="scientific">Cordyceps javanica</name>
    <dbReference type="NCBI Taxonomy" id="43265"/>
    <lineage>
        <taxon>Eukaryota</taxon>
        <taxon>Fungi</taxon>
        <taxon>Dikarya</taxon>
        <taxon>Ascomycota</taxon>
        <taxon>Pezizomycotina</taxon>
        <taxon>Sordariomycetes</taxon>
        <taxon>Hypocreomycetidae</taxon>
        <taxon>Hypocreales</taxon>
        <taxon>Cordycipitaceae</taxon>
        <taxon>Cordyceps</taxon>
    </lineage>
</organism>
<keyword evidence="3" id="KW-1185">Reference proteome</keyword>
<accession>A0A545V843</accession>
<proteinExistence type="predicted"/>
<evidence type="ECO:0000256" key="1">
    <source>
        <dbReference type="SAM" id="MobiDB-lite"/>
    </source>
</evidence>